<evidence type="ECO:0000259" key="2">
    <source>
        <dbReference type="PROSITE" id="PS50011"/>
    </source>
</evidence>
<evidence type="ECO:0000256" key="1">
    <source>
        <dbReference type="PROSITE-ProRule" id="PRU10141"/>
    </source>
</evidence>
<dbReference type="OrthoDB" id="63267at2759"/>
<feature type="binding site" evidence="1">
    <location>
        <position position="38"/>
    </location>
    <ligand>
        <name>ATP</name>
        <dbReference type="ChEBI" id="CHEBI:30616"/>
    </ligand>
</feature>
<dbReference type="Proteomes" id="UP000692954">
    <property type="component" value="Unassembled WGS sequence"/>
</dbReference>
<keyword evidence="1" id="KW-0547">Nucleotide-binding</keyword>
<accession>A0A8S1N8Q9</accession>
<feature type="domain" description="Protein kinase" evidence="2">
    <location>
        <begin position="9"/>
        <end position="69"/>
    </location>
</feature>
<dbReference type="PROSITE" id="PS50011">
    <property type="entry name" value="PROTEIN_KINASE_DOM"/>
    <property type="match status" value="1"/>
</dbReference>
<keyword evidence="1" id="KW-0067">ATP-binding</keyword>
<comment type="caution">
    <text evidence="3">The sequence shown here is derived from an EMBL/GenBank/DDBJ whole genome shotgun (WGS) entry which is preliminary data.</text>
</comment>
<dbReference type="AlphaFoldDB" id="A0A8S1N8Q9"/>
<dbReference type="Pfam" id="PF00069">
    <property type="entry name" value="Pkinase"/>
    <property type="match status" value="1"/>
</dbReference>
<gene>
    <name evidence="3" type="ORF">PSON_ATCC_30995.1.T0500035</name>
</gene>
<dbReference type="GO" id="GO:0005524">
    <property type="term" value="F:ATP binding"/>
    <property type="evidence" value="ECO:0007669"/>
    <property type="project" value="UniProtKB-UniRule"/>
</dbReference>
<protein>
    <recommendedName>
        <fullName evidence="2">Protein kinase domain-containing protein</fullName>
    </recommendedName>
</protein>
<organism evidence="3 4">
    <name type="scientific">Paramecium sonneborni</name>
    <dbReference type="NCBI Taxonomy" id="65129"/>
    <lineage>
        <taxon>Eukaryota</taxon>
        <taxon>Sar</taxon>
        <taxon>Alveolata</taxon>
        <taxon>Ciliophora</taxon>
        <taxon>Intramacronucleata</taxon>
        <taxon>Oligohymenophorea</taxon>
        <taxon>Peniculida</taxon>
        <taxon>Parameciidae</taxon>
        <taxon>Paramecium</taxon>
    </lineage>
</organism>
<dbReference type="InterPro" id="IPR017441">
    <property type="entry name" value="Protein_kinase_ATP_BS"/>
</dbReference>
<name>A0A8S1N8Q9_9CILI</name>
<dbReference type="InterPro" id="IPR000719">
    <property type="entry name" value="Prot_kinase_dom"/>
</dbReference>
<dbReference type="GO" id="GO:0004672">
    <property type="term" value="F:protein kinase activity"/>
    <property type="evidence" value="ECO:0007669"/>
    <property type="project" value="InterPro"/>
</dbReference>
<proteinExistence type="predicted"/>
<dbReference type="PROSITE" id="PS00107">
    <property type="entry name" value="PROTEIN_KINASE_ATP"/>
    <property type="match status" value="1"/>
</dbReference>
<dbReference type="EMBL" id="CAJJDN010000050">
    <property type="protein sequence ID" value="CAD8086526.1"/>
    <property type="molecule type" value="Genomic_DNA"/>
</dbReference>
<evidence type="ECO:0000313" key="3">
    <source>
        <dbReference type="EMBL" id="CAD8086526.1"/>
    </source>
</evidence>
<reference evidence="3" key="1">
    <citation type="submission" date="2021-01" db="EMBL/GenBank/DDBJ databases">
        <authorList>
            <consortium name="Genoscope - CEA"/>
            <person name="William W."/>
        </authorList>
    </citation>
    <scope>NUCLEOTIDE SEQUENCE</scope>
</reference>
<sequence length="69" mass="8134">MSKHPVQNYQILKVIGQGAFAMVYQFQHIKTKEIVAIKQISTEMQVGPHYDKLLEYFNQEIQIMKTIKH</sequence>
<evidence type="ECO:0000313" key="4">
    <source>
        <dbReference type="Proteomes" id="UP000692954"/>
    </source>
</evidence>
<keyword evidence="4" id="KW-1185">Reference proteome</keyword>